<dbReference type="EMBL" id="BMYU01000002">
    <property type="protein sequence ID" value="GGX33988.1"/>
    <property type="molecule type" value="Genomic_DNA"/>
</dbReference>
<accession>A0ABQ2XVM4</accession>
<sequence length="132" mass="14904">MIMTAREHHLIPALNALPLAQHNTALMPQPLQTALQSWIQLNMSAQQRLLQTQHDNLQAWGAWLQRIPQISRANTMSKLAEQEMNVVMSAGQLASQQLVDLISLQENLQVNYSYWFSLHNPVAGQLSNKLSP</sequence>
<reference evidence="2" key="1">
    <citation type="journal article" date="2019" name="Int. J. Syst. Evol. Microbiol.">
        <title>The Global Catalogue of Microorganisms (GCM) 10K type strain sequencing project: providing services to taxonomists for standard genome sequencing and annotation.</title>
        <authorList>
            <consortium name="The Broad Institute Genomics Platform"/>
            <consortium name="The Broad Institute Genome Sequencing Center for Infectious Disease"/>
            <person name="Wu L."/>
            <person name="Ma J."/>
        </authorList>
    </citation>
    <scope>NUCLEOTIDE SEQUENCE [LARGE SCALE GENOMIC DNA]</scope>
    <source>
        <strain evidence="2">KCTC 23917</strain>
    </source>
</reference>
<evidence type="ECO:0000313" key="2">
    <source>
        <dbReference type="Proteomes" id="UP000653343"/>
    </source>
</evidence>
<protein>
    <recommendedName>
        <fullName evidence="3">Phasin protein</fullName>
    </recommendedName>
</protein>
<evidence type="ECO:0008006" key="3">
    <source>
        <dbReference type="Google" id="ProtNLM"/>
    </source>
</evidence>
<keyword evidence="2" id="KW-1185">Reference proteome</keyword>
<proteinExistence type="predicted"/>
<organism evidence="1 2">
    <name type="scientific">Undibacterium squillarum</name>
    <dbReference type="NCBI Taxonomy" id="1131567"/>
    <lineage>
        <taxon>Bacteria</taxon>
        <taxon>Pseudomonadati</taxon>
        <taxon>Pseudomonadota</taxon>
        <taxon>Betaproteobacteria</taxon>
        <taxon>Burkholderiales</taxon>
        <taxon>Oxalobacteraceae</taxon>
        <taxon>Undibacterium</taxon>
    </lineage>
</organism>
<gene>
    <name evidence="1" type="ORF">GCM10010946_08880</name>
</gene>
<dbReference type="Proteomes" id="UP000653343">
    <property type="component" value="Unassembled WGS sequence"/>
</dbReference>
<comment type="caution">
    <text evidence="1">The sequence shown here is derived from an EMBL/GenBank/DDBJ whole genome shotgun (WGS) entry which is preliminary data.</text>
</comment>
<name>A0ABQ2XVM4_9BURK</name>
<evidence type="ECO:0000313" key="1">
    <source>
        <dbReference type="EMBL" id="GGX33988.1"/>
    </source>
</evidence>